<dbReference type="Proteomes" id="UP000613974">
    <property type="component" value="Unassembled WGS sequence"/>
</dbReference>
<reference evidence="15" key="1">
    <citation type="submission" date="2023-07" db="EMBL/GenBank/DDBJ databases">
        <title>Whole genome shotgun sequence of Streptomyces nojiriensis NBRC 13794.</title>
        <authorList>
            <person name="Komaki H."/>
            <person name="Tamura T."/>
        </authorList>
    </citation>
    <scope>NUCLEOTIDE SEQUENCE [LARGE SCALE GENOMIC DNA]</scope>
    <source>
        <strain evidence="15">NBRC 13794</strain>
    </source>
</reference>
<comment type="cofactor">
    <cofactor evidence="12">
        <name>[4Fe-4S] cluster</name>
        <dbReference type="ChEBI" id="CHEBI:49883"/>
    </cofactor>
    <text evidence="12">Binds 1 [4Fe-4S] cluster per subunit. Following nitrosylation of the [4Fe-4S] cluster binds 1 [4Fe-8(NO)] cluster per subunit.</text>
</comment>
<evidence type="ECO:0000256" key="1">
    <source>
        <dbReference type="ARBA" id="ARBA00004496"/>
    </source>
</evidence>
<protein>
    <recommendedName>
        <fullName evidence="12">Transcriptional regulator WhiB</fullName>
    </recommendedName>
</protein>
<keyword evidence="11 12" id="KW-0804">Transcription</keyword>
<dbReference type="EMBL" id="BNEC01000005">
    <property type="protein sequence ID" value="GHI69283.1"/>
    <property type="molecule type" value="Genomic_DNA"/>
</dbReference>
<feature type="binding site" evidence="12">
    <location>
        <position position="63"/>
    </location>
    <ligand>
        <name>[4Fe-4S] cluster</name>
        <dbReference type="ChEBI" id="CHEBI:49883"/>
    </ligand>
</feature>
<evidence type="ECO:0000256" key="4">
    <source>
        <dbReference type="ARBA" id="ARBA00022490"/>
    </source>
</evidence>
<comment type="PTM">
    <text evidence="12">Upon Fe-S cluster removal intramolecular disulfide bonds are formed.</text>
</comment>
<feature type="domain" description="4Fe-4S Wbl-type" evidence="13">
    <location>
        <begin position="32"/>
        <end position="96"/>
    </location>
</feature>
<keyword evidence="10 12" id="KW-1015">Disulfide bond</keyword>
<keyword evidence="3 12" id="KW-0004">4Fe-4S</keyword>
<evidence type="ECO:0000256" key="9">
    <source>
        <dbReference type="ARBA" id="ARBA00023125"/>
    </source>
</evidence>
<name>A0ABQ3SMC9_9ACTN</name>
<evidence type="ECO:0000256" key="3">
    <source>
        <dbReference type="ARBA" id="ARBA00022485"/>
    </source>
</evidence>
<keyword evidence="5 12" id="KW-0479">Metal-binding</keyword>
<proteinExistence type="inferred from homology"/>
<comment type="PTM">
    <text evidence="12">The Fe-S cluster can be nitrosylated by nitric oxide (NO).</text>
</comment>
<dbReference type="PANTHER" id="PTHR38839:SF5">
    <property type="entry name" value="TRANSCRIPTIONAL REGULATOR WHID"/>
    <property type="match status" value="1"/>
</dbReference>
<keyword evidence="9 12" id="KW-0238">DNA-binding</keyword>
<evidence type="ECO:0000256" key="11">
    <source>
        <dbReference type="ARBA" id="ARBA00023163"/>
    </source>
</evidence>
<evidence type="ECO:0000256" key="8">
    <source>
        <dbReference type="ARBA" id="ARBA00023015"/>
    </source>
</evidence>
<dbReference type="HAMAP" id="MF_01479">
    <property type="entry name" value="WhiB"/>
    <property type="match status" value="1"/>
</dbReference>
<evidence type="ECO:0000313" key="14">
    <source>
        <dbReference type="EMBL" id="GHI69283.1"/>
    </source>
</evidence>
<dbReference type="PANTHER" id="PTHR38839">
    <property type="entry name" value="TRANSCRIPTIONAL REGULATOR WHID-RELATED"/>
    <property type="match status" value="1"/>
</dbReference>
<evidence type="ECO:0000256" key="5">
    <source>
        <dbReference type="ARBA" id="ARBA00022723"/>
    </source>
</evidence>
<keyword evidence="7 12" id="KW-0411">Iron-sulfur</keyword>
<comment type="function">
    <text evidence="12">Acts as a transcriptional regulator. Probably redox-responsive. The apo- but not holo-form probably binds DNA.</text>
</comment>
<evidence type="ECO:0000256" key="7">
    <source>
        <dbReference type="ARBA" id="ARBA00023014"/>
    </source>
</evidence>
<evidence type="ECO:0000256" key="2">
    <source>
        <dbReference type="ARBA" id="ARBA00006597"/>
    </source>
</evidence>
<accession>A0ABQ3SMC9</accession>
<comment type="subcellular location">
    <subcellularLocation>
        <location evidence="1 12">Cytoplasm</location>
    </subcellularLocation>
</comment>
<dbReference type="InterPro" id="IPR003482">
    <property type="entry name" value="Whib"/>
</dbReference>
<comment type="similarity">
    <text evidence="2 12">Belongs to the WhiB family.</text>
</comment>
<gene>
    <name evidence="14" type="primary">whiD_1</name>
    <name evidence="12" type="synonym">whiB</name>
    <name evidence="14" type="ORF">Snoj_32010</name>
</gene>
<evidence type="ECO:0000256" key="6">
    <source>
        <dbReference type="ARBA" id="ARBA00023004"/>
    </source>
</evidence>
<feature type="binding site" evidence="12">
    <location>
        <position position="72"/>
    </location>
    <ligand>
        <name>[4Fe-4S] cluster</name>
        <dbReference type="ChEBI" id="CHEBI:49883"/>
    </ligand>
</feature>
<organism evidence="14 15">
    <name type="scientific">Streptomyces nojiriensis</name>
    <dbReference type="NCBI Taxonomy" id="66374"/>
    <lineage>
        <taxon>Bacteria</taxon>
        <taxon>Bacillati</taxon>
        <taxon>Actinomycetota</taxon>
        <taxon>Actinomycetes</taxon>
        <taxon>Kitasatosporales</taxon>
        <taxon>Streptomycetaceae</taxon>
        <taxon>Streptomyces</taxon>
    </lineage>
</organism>
<dbReference type="PROSITE" id="PS51674">
    <property type="entry name" value="4FE4S_WBL"/>
    <property type="match status" value="1"/>
</dbReference>
<evidence type="ECO:0000256" key="12">
    <source>
        <dbReference type="HAMAP-Rule" id="MF_01479"/>
    </source>
</evidence>
<keyword evidence="15" id="KW-1185">Reference proteome</keyword>
<feature type="binding site" evidence="12">
    <location>
        <position position="33"/>
    </location>
    <ligand>
        <name>[4Fe-4S] cluster</name>
        <dbReference type="ChEBI" id="CHEBI:49883"/>
    </ligand>
</feature>
<dbReference type="InterPro" id="IPR034768">
    <property type="entry name" value="4FE4S_WBL"/>
</dbReference>
<keyword evidence="8 12" id="KW-0805">Transcription regulation</keyword>
<dbReference type="Pfam" id="PF02467">
    <property type="entry name" value="Whib"/>
    <property type="match status" value="1"/>
</dbReference>
<comment type="caution">
    <text evidence="14">The sequence shown here is derived from an EMBL/GenBank/DDBJ whole genome shotgun (WGS) entry which is preliminary data.</text>
</comment>
<keyword evidence="6 12" id="KW-0408">Iron</keyword>
<keyword evidence="4 12" id="KW-0963">Cytoplasm</keyword>
<feature type="binding site" evidence="12">
    <location>
        <position position="66"/>
    </location>
    <ligand>
        <name>[4Fe-4S] cluster</name>
        <dbReference type="ChEBI" id="CHEBI:49883"/>
    </ligand>
</feature>
<evidence type="ECO:0000313" key="15">
    <source>
        <dbReference type="Proteomes" id="UP000613974"/>
    </source>
</evidence>
<evidence type="ECO:0000259" key="13">
    <source>
        <dbReference type="PROSITE" id="PS51674"/>
    </source>
</evidence>
<sequence length="103" mass="11761">MRKAEERSRDMTKVARLPGRAEHLWEWQEEAACRELGTDRFFHPAGERGEERSVREQEAKEVCALCPVRAECLGHALRVQEPYGVWGGLTEDERRALGARKAG</sequence>
<evidence type="ECO:0000256" key="10">
    <source>
        <dbReference type="ARBA" id="ARBA00023157"/>
    </source>
</evidence>